<evidence type="ECO:0000313" key="3">
    <source>
        <dbReference type="EMBL" id="SJM91329.1"/>
    </source>
</evidence>
<evidence type="ECO:0000313" key="4">
    <source>
        <dbReference type="Proteomes" id="UP000195442"/>
    </source>
</evidence>
<dbReference type="EMBL" id="FUKJ01000133">
    <property type="protein sequence ID" value="SJM91329.1"/>
    <property type="molecule type" value="Genomic_DNA"/>
</dbReference>
<dbReference type="InterPro" id="IPR035093">
    <property type="entry name" value="RelE/ParE_toxin_dom_sf"/>
</dbReference>
<dbReference type="InterPro" id="IPR028344">
    <property type="entry name" value="ParE1/4"/>
</dbReference>
<dbReference type="RefSeq" id="WP_087146493.1">
    <property type="nucleotide sequence ID" value="NZ_FUKJ01000133.1"/>
</dbReference>
<dbReference type="Proteomes" id="UP000195442">
    <property type="component" value="Unassembled WGS sequence"/>
</dbReference>
<organism evidence="3 4">
    <name type="scientific">Crenothrix polyspora</name>
    <dbReference type="NCBI Taxonomy" id="360316"/>
    <lineage>
        <taxon>Bacteria</taxon>
        <taxon>Pseudomonadati</taxon>
        <taxon>Pseudomonadota</taxon>
        <taxon>Gammaproteobacteria</taxon>
        <taxon>Methylococcales</taxon>
        <taxon>Crenotrichaceae</taxon>
        <taxon>Crenothrix</taxon>
    </lineage>
</organism>
<dbReference type="Gene3D" id="3.30.2310.20">
    <property type="entry name" value="RelE-like"/>
    <property type="match status" value="1"/>
</dbReference>
<proteinExistence type="inferred from homology"/>
<dbReference type="OrthoDB" id="516834at2"/>
<keyword evidence="1" id="KW-1277">Toxin-antitoxin system</keyword>
<comment type="similarity">
    <text evidence="2">Belongs to the RelE toxin family.</text>
</comment>
<dbReference type="InterPro" id="IPR007712">
    <property type="entry name" value="RelE/ParE_toxin"/>
</dbReference>
<sequence>MKVFELSHAAKNDLRLIAIFTEKRWGKIQRNLYIKQLDDTFHLLGETPGLGVECNHIRNGYRKFPQGSHIIFYKQGIESKILIVRILHKSIDYNSN</sequence>
<evidence type="ECO:0000256" key="1">
    <source>
        <dbReference type="ARBA" id="ARBA00022649"/>
    </source>
</evidence>
<dbReference type="PIRSF" id="PIRSF029218">
    <property type="entry name" value="ParE"/>
    <property type="match status" value="1"/>
</dbReference>
<protein>
    <recommendedName>
        <fullName evidence="2">Toxin</fullName>
    </recommendedName>
</protein>
<keyword evidence="4" id="KW-1185">Reference proteome</keyword>
<name>A0A1R4H539_9GAMM</name>
<reference evidence="4" key="1">
    <citation type="submission" date="2017-02" db="EMBL/GenBank/DDBJ databases">
        <authorList>
            <person name="Daims H."/>
        </authorList>
    </citation>
    <scope>NUCLEOTIDE SEQUENCE [LARGE SCALE GENOMIC DNA]</scope>
</reference>
<dbReference type="Pfam" id="PF05016">
    <property type="entry name" value="ParE_toxin"/>
    <property type="match status" value="1"/>
</dbReference>
<accession>A0A1R4H539</accession>
<gene>
    <name evidence="3" type="ORF">CRENPOLYSF2_2180010</name>
</gene>
<evidence type="ECO:0000256" key="2">
    <source>
        <dbReference type="PIRNR" id="PIRNR029218"/>
    </source>
</evidence>
<dbReference type="AlphaFoldDB" id="A0A1R4H539"/>